<organism evidence="1">
    <name type="scientific">Mesocestoides corti</name>
    <name type="common">Flatworm</name>
    <dbReference type="NCBI Taxonomy" id="53468"/>
    <lineage>
        <taxon>Eukaryota</taxon>
        <taxon>Metazoa</taxon>
        <taxon>Spiralia</taxon>
        <taxon>Lophotrochozoa</taxon>
        <taxon>Platyhelminthes</taxon>
        <taxon>Cestoda</taxon>
        <taxon>Eucestoda</taxon>
        <taxon>Cyclophyllidea</taxon>
        <taxon>Mesocestoididae</taxon>
        <taxon>Mesocestoides</taxon>
    </lineage>
</organism>
<sequence>MHVTAATSHEDSKLILQYGRRPKSTTYAAICRRTKFPPSFSHLPPTRAWRHDYPCSLGFTSALTKARLHPRVDTAWLSRGGVHEVLGLRR</sequence>
<name>A0A5K3FJ70_MESCO</name>
<dbReference type="AlphaFoldDB" id="A0A5K3FJ70"/>
<reference evidence="1" key="1">
    <citation type="submission" date="2019-11" db="UniProtKB">
        <authorList>
            <consortium name="WormBaseParasite"/>
        </authorList>
    </citation>
    <scope>IDENTIFICATION</scope>
</reference>
<evidence type="ECO:0000313" key="1">
    <source>
        <dbReference type="WBParaSite" id="MCU_008938-RA"/>
    </source>
</evidence>
<dbReference type="WBParaSite" id="MCU_008938-RA">
    <property type="protein sequence ID" value="MCU_008938-RA"/>
    <property type="gene ID" value="MCU_008938"/>
</dbReference>
<accession>A0A5K3FJ70</accession>
<proteinExistence type="predicted"/>
<protein>
    <submittedName>
        <fullName evidence="1">Uncharacterized protein</fullName>
    </submittedName>
</protein>